<proteinExistence type="predicted"/>
<dbReference type="Proteomes" id="UP000225215">
    <property type="component" value="Segment"/>
</dbReference>
<evidence type="ECO:0000313" key="2">
    <source>
        <dbReference type="Proteomes" id="UP000225215"/>
    </source>
</evidence>
<evidence type="ECO:0000313" key="1">
    <source>
        <dbReference type="EMBL" id="APU01617.1"/>
    </source>
</evidence>
<name>A0A219YCE6_9CAUD</name>
<sequence>MKTILQYIKENPEAFIGAAEERSRTTPSHTNMLYHQALMTYIHSENWNMVEELITDANYWKPLEGVVLVADGYGLDHYNWLDTYDAYQARNIV</sequence>
<organism evidence="1 2">
    <name type="scientific">Aeromonas phage 65.2</name>
    <dbReference type="NCBI Taxonomy" id="1932896"/>
    <lineage>
        <taxon>Viruses</taxon>
        <taxon>Duplodnaviria</taxon>
        <taxon>Heunggongvirae</taxon>
        <taxon>Uroviricota</taxon>
        <taxon>Caudoviricetes</taxon>
        <taxon>Pantevenvirales</taxon>
        <taxon>Straboviridae</taxon>
        <taxon>Emmerichvirinae</taxon>
        <taxon>Ishigurovirus</taxon>
        <taxon>Ishigurovirus osborne</taxon>
    </lineage>
</organism>
<accession>A0A219YCE6</accession>
<reference evidence="1 2" key="1">
    <citation type="journal article" date="2017" name="Sci. Rep.">
        <title>Characterization and diversity of phages infecting Aeromonas salmonicida subsp. salmonicida.</title>
        <authorList>
            <person name="Vincent A.T."/>
            <person name="Paquet V.E."/>
            <person name="Bernatchez A."/>
            <person name="Tremblay D.M."/>
            <person name="Moineau S."/>
            <person name="Charette S.J."/>
        </authorList>
    </citation>
    <scope>NUCLEOTIDE SEQUENCE [LARGE SCALE GENOMIC DNA]</scope>
</reference>
<dbReference type="EMBL" id="KY290955">
    <property type="protein sequence ID" value="APU01617.1"/>
    <property type="molecule type" value="Genomic_DNA"/>
</dbReference>
<protein>
    <submittedName>
        <fullName evidence="1">Uncharacterized protein</fullName>
    </submittedName>
</protein>